<evidence type="ECO:0000256" key="2">
    <source>
        <dbReference type="ARBA" id="ARBA00004613"/>
    </source>
</evidence>
<evidence type="ECO:0000256" key="3">
    <source>
        <dbReference type="ARBA" id="ARBA00022525"/>
    </source>
</evidence>
<evidence type="ECO:0000256" key="4">
    <source>
        <dbReference type="ARBA" id="ARBA00022656"/>
    </source>
</evidence>
<dbReference type="RefSeq" id="WP_080841862.1">
    <property type="nucleotide sequence ID" value="NZ_LT009723.1"/>
</dbReference>
<proteinExistence type="predicted"/>
<dbReference type="GO" id="GO:0005576">
    <property type="term" value="C:extracellular region"/>
    <property type="evidence" value="ECO:0007669"/>
    <property type="project" value="UniProtKB-SubCell"/>
</dbReference>
<protein>
    <submittedName>
        <fullName evidence="8">Putative serine protease</fullName>
    </submittedName>
</protein>
<sequence>MSIKNMLLGTHSLLNAYNTKGAPAHNGITASDIHKLSNSAGSEIVRIPLDLSIVGPNGLPSWAVKNIAAELQQLQQFGIKVIFQPGQTPRDLSQTGAVDGSPRIDAIDELAARFAVFVKTIHESLSQYSDVIAGWEVGNEPNLSYRYTGTYYSGKGDPNHDRFYAVSVENAEYYARYLHAVNETVKGVENSLGQNIKVIGAGIAHNDYAYMDTMFATLKHLGADIEGFTIHPYTIYDYNATSPQSGRPTDWVPNPVDTPSAWNYYHSFQGALHSIQFLKDYHGFEGAELWITEFGVPSYTGYRGAGLAGEIDQANFIAEAIGVLDSWDNTDLKGIMAHMVLDNYYRETNDGYNAYDGNRENDGSTSIGEGSFGLFGRYADRTIYAKPVVGFLRAVTAGVDYSDPSLRILNVVSSDITDLSRSGSNGVGYLNGYIAMTNDGNDTVNGSRFDDSLFSGNGADTVNGNAGADRIYGGQGNDLISGNDGDDDLYGNTGDDTLNGGAGSNRIDGGTGWDTLVLDGSSGSYGWSGNGRHVTVSANNRSQFTTAINIEAIYFTDDYVTVLLPDADTSRGNGSVSNTSHAATPPAPENDLVQVAAGGSITFDVLGNDSDPDSDRLTITRIGNVDMQPGWQTWVAEASGLIIYNANGTLTYRPSGSASGTQIFTYTVSDGAETATATVTAIIIPTAPSPVDNYAAITPGSSVTIDVLANDRDPNGDALTITQINGVDMQPGWQTWVADADGLVIYNADGTLTYQPSGSASGIKSFSYTVSDGNETATAIVSIDLSRAVKRAIMGHSFSSGQGDDVFFGTDGHDTFFFTNAQTGRDIIHGFETGTGSNDILVFDTALFADLNSLVAAASDNGLDTTVSIDGDTSIIVKGRVLSDFHYSDVMFF</sequence>
<accession>A0A1S7Q4S7</accession>
<dbReference type="STRING" id="1183432.AGR3A_Cc40051"/>
<evidence type="ECO:0000313" key="8">
    <source>
        <dbReference type="EMBL" id="CUX30956.1"/>
    </source>
</evidence>
<dbReference type="Pfam" id="PF17963">
    <property type="entry name" value="Big_9"/>
    <property type="match status" value="2"/>
</dbReference>
<dbReference type="PANTHER" id="PTHR38340">
    <property type="entry name" value="S-LAYER PROTEIN"/>
    <property type="match status" value="1"/>
</dbReference>
<dbReference type="PRINTS" id="PR00313">
    <property type="entry name" value="CABNDNGRPT"/>
</dbReference>
<dbReference type="GO" id="GO:0008233">
    <property type="term" value="F:peptidase activity"/>
    <property type="evidence" value="ECO:0007669"/>
    <property type="project" value="UniProtKB-KW"/>
</dbReference>
<keyword evidence="5" id="KW-0677">Repeat</keyword>
<dbReference type="GO" id="GO:0006508">
    <property type="term" value="P:proteolysis"/>
    <property type="evidence" value="ECO:0007669"/>
    <property type="project" value="UniProtKB-KW"/>
</dbReference>
<comment type="subcellular location">
    <subcellularLocation>
        <location evidence="1">Membrane</location>
    </subcellularLocation>
    <subcellularLocation>
        <location evidence="2">Secreted</location>
    </subcellularLocation>
</comment>
<dbReference type="SUPFAM" id="SSF51120">
    <property type="entry name" value="beta-Roll"/>
    <property type="match status" value="2"/>
</dbReference>
<evidence type="ECO:0000256" key="1">
    <source>
        <dbReference type="ARBA" id="ARBA00004370"/>
    </source>
</evidence>
<keyword evidence="8" id="KW-0645">Protease</keyword>
<evidence type="ECO:0000256" key="7">
    <source>
        <dbReference type="ARBA" id="ARBA00023136"/>
    </source>
</evidence>
<dbReference type="EMBL" id="FBWK01000034">
    <property type="protein sequence ID" value="CUX30956.1"/>
    <property type="molecule type" value="Genomic_DNA"/>
</dbReference>
<dbReference type="GO" id="GO:0016020">
    <property type="term" value="C:membrane"/>
    <property type="evidence" value="ECO:0007669"/>
    <property type="project" value="UniProtKB-SubCell"/>
</dbReference>
<evidence type="ECO:0000256" key="5">
    <source>
        <dbReference type="ARBA" id="ARBA00022737"/>
    </source>
</evidence>
<dbReference type="GO" id="GO:0090729">
    <property type="term" value="F:toxin activity"/>
    <property type="evidence" value="ECO:0007669"/>
    <property type="project" value="UniProtKB-KW"/>
</dbReference>
<dbReference type="Gene3D" id="2.60.40.2810">
    <property type="match status" value="2"/>
</dbReference>
<dbReference type="Pfam" id="PF00353">
    <property type="entry name" value="HemolysinCabind"/>
    <property type="match status" value="2"/>
</dbReference>
<dbReference type="Gene3D" id="2.150.10.10">
    <property type="entry name" value="Serralysin-like metalloprotease, C-terminal"/>
    <property type="match status" value="2"/>
</dbReference>
<dbReference type="InterPro" id="IPR011049">
    <property type="entry name" value="Serralysin-like_metalloprot_C"/>
</dbReference>
<keyword evidence="9" id="KW-1185">Reference proteome</keyword>
<organism evidence="8 9">
    <name type="scientific">Agrobacterium tomkonis CFBP 6623</name>
    <dbReference type="NCBI Taxonomy" id="1183432"/>
    <lineage>
        <taxon>Bacteria</taxon>
        <taxon>Pseudomonadati</taxon>
        <taxon>Pseudomonadota</taxon>
        <taxon>Alphaproteobacteria</taxon>
        <taxon>Hyphomicrobiales</taxon>
        <taxon>Rhizobiaceae</taxon>
        <taxon>Rhizobium/Agrobacterium group</taxon>
        <taxon>Agrobacterium</taxon>
        <taxon>Agrobacterium tumefaciens complex</taxon>
    </lineage>
</organism>
<keyword evidence="4" id="KW-0800">Toxin</keyword>
<dbReference type="AlphaFoldDB" id="A0A1S7Q4S7"/>
<evidence type="ECO:0000313" key="9">
    <source>
        <dbReference type="Proteomes" id="UP000191988"/>
    </source>
</evidence>
<gene>
    <name evidence="8" type="ORF">AGR3A_Cc40051</name>
</gene>
<dbReference type="InterPro" id="IPR001343">
    <property type="entry name" value="Hemolysn_Ca-bd"/>
</dbReference>
<dbReference type="Proteomes" id="UP000191988">
    <property type="component" value="Unassembled WGS sequence"/>
</dbReference>
<dbReference type="InterPro" id="IPR050557">
    <property type="entry name" value="RTX_toxin/Mannuronan_C5-epim"/>
</dbReference>
<dbReference type="PRINTS" id="PR01488">
    <property type="entry name" value="RTXTOXINA"/>
</dbReference>
<dbReference type="InterPro" id="IPR003995">
    <property type="entry name" value="RTX_toxin_determinant-A"/>
</dbReference>
<reference evidence="9" key="1">
    <citation type="submission" date="2016-01" db="EMBL/GenBank/DDBJ databases">
        <authorList>
            <person name="Regsiter A."/>
            <person name="william w."/>
        </authorList>
    </citation>
    <scope>NUCLEOTIDE SEQUENCE [LARGE SCALE GENOMIC DNA]</scope>
    <source>
        <strain evidence="9">CFBP 6623</strain>
    </source>
</reference>
<dbReference type="GO" id="GO:0005509">
    <property type="term" value="F:calcium ion binding"/>
    <property type="evidence" value="ECO:0007669"/>
    <property type="project" value="InterPro"/>
</dbReference>
<keyword evidence="7" id="KW-0472">Membrane</keyword>
<dbReference type="PANTHER" id="PTHR38340:SF1">
    <property type="entry name" value="S-LAYER PROTEIN"/>
    <property type="match status" value="1"/>
</dbReference>
<dbReference type="Gene3D" id="3.20.20.80">
    <property type="entry name" value="Glycosidases"/>
    <property type="match status" value="1"/>
</dbReference>
<name>A0A1S7Q4S7_9HYPH</name>
<evidence type="ECO:0000256" key="6">
    <source>
        <dbReference type="ARBA" id="ARBA00023026"/>
    </source>
</evidence>
<keyword evidence="3" id="KW-0964">Secreted</keyword>
<dbReference type="InterPro" id="IPR017853">
    <property type="entry name" value="GH"/>
</dbReference>
<keyword evidence="8" id="KW-0378">Hydrolase</keyword>
<keyword evidence="6" id="KW-0843">Virulence</keyword>
<dbReference type="SUPFAM" id="SSF51445">
    <property type="entry name" value="(Trans)glycosidases"/>
    <property type="match status" value="1"/>
</dbReference>